<dbReference type="SUPFAM" id="SSF51445">
    <property type="entry name" value="(Trans)glycosidases"/>
    <property type="match status" value="1"/>
</dbReference>
<feature type="compositionally biased region" description="Polar residues" evidence="8">
    <location>
        <begin position="94"/>
        <end position="114"/>
    </location>
</feature>
<comment type="subcellular location">
    <subcellularLocation>
        <location evidence="1">Secreted</location>
        <location evidence="1">Cell wall</location>
    </subcellularLocation>
</comment>
<evidence type="ECO:0000256" key="6">
    <source>
        <dbReference type="ARBA" id="ARBA00022801"/>
    </source>
</evidence>
<dbReference type="Pfam" id="PF00332">
    <property type="entry name" value="Glyco_hydro_17"/>
    <property type="match status" value="1"/>
</dbReference>
<dbReference type="PANTHER" id="PTHR16631">
    <property type="entry name" value="GLUCAN 1,3-BETA-GLUCOSIDASE"/>
    <property type="match status" value="1"/>
</dbReference>
<evidence type="ECO:0000256" key="3">
    <source>
        <dbReference type="ARBA" id="ARBA00022512"/>
    </source>
</evidence>
<comment type="caution">
    <text evidence="9">The sequence shown here is derived from an EMBL/GenBank/DDBJ whole genome shotgun (WGS) entry which is preliminary data.</text>
</comment>
<dbReference type="Proteomes" id="UP001197328">
    <property type="component" value="Unassembled WGS sequence"/>
</dbReference>
<keyword evidence="3" id="KW-0134">Cell wall</keyword>
<organism evidence="9 10">
    <name type="scientific">Pichia angusta</name>
    <name type="common">Yeast</name>
    <name type="synonym">Hansenula polymorpha</name>
    <dbReference type="NCBI Taxonomy" id="870730"/>
    <lineage>
        <taxon>Eukaryota</taxon>
        <taxon>Fungi</taxon>
        <taxon>Dikarya</taxon>
        <taxon>Ascomycota</taxon>
        <taxon>Saccharomycotina</taxon>
        <taxon>Pichiomycetes</taxon>
        <taxon>Pichiales</taxon>
        <taxon>Pichiaceae</taxon>
        <taxon>Ogataea</taxon>
    </lineage>
</organism>
<keyword evidence="4" id="KW-0964">Secreted</keyword>
<feature type="compositionally biased region" description="Low complexity" evidence="8">
    <location>
        <begin position="115"/>
        <end position="142"/>
    </location>
</feature>
<keyword evidence="6" id="KW-0378">Hydrolase</keyword>
<dbReference type="PANTHER" id="PTHR16631:SF14">
    <property type="entry name" value="FAMILY 17 GLUCOSIDASE SCW10-RELATED"/>
    <property type="match status" value="1"/>
</dbReference>
<keyword evidence="5" id="KW-0732">Signal</keyword>
<accession>A0ABQ7RV10</accession>
<gene>
    <name evidence="9" type="ORF">KL940_003253</name>
</gene>
<dbReference type="Gene3D" id="3.20.20.80">
    <property type="entry name" value="Glycosidases"/>
    <property type="match status" value="2"/>
</dbReference>
<dbReference type="EMBL" id="JAHLVD010000008">
    <property type="protein sequence ID" value="KAG7848398.1"/>
    <property type="molecule type" value="Genomic_DNA"/>
</dbReference>
<dbReference type="InterPro" id="IPR050732">
    <property type="entry name" value="Beta-glucan_modifiers"/>
</dbReference>
<evidence type="ECO:0000256" key="8">
    <source>
        <dbReference type="SAM" id="MobiDB-lite"/>
    </source>
</evidence>
<proteinExistence type="inferred from homology"/>
<evidence type="ECO:0000256" key="1">
    <source>
        <dbReference type="ARBA" id="ARBA00004191"/>
    </source>
</evidence>
<reference evidence="9 10" key="1">
    <citation type="journal article" date="2021" name="G3 (Bethesda)">
        <title>Genomic diversity, chromosomal rearrangements, and interspecies hybridization in the ogataea polymorpha species complex.</title>
        <authorList>
            <person name="Hanson S.J."/>
            <person name="Cinneide E.O."/>
            <person name="Salzberg L.I."/>
            <person name="Wolfe K.H."/>
            <person name="McGowan J."/>
            <person name="Fitzpatrick D.A."/>
            <person name="Matlin K."/>
        </authorList>
    </citation>
    <scope>NUCLEOTIDE SEQUENCE [LARGE SCALE GENOMIC DNA]</scope>
    <source>
        <strain evidence="9">51-138</strain>
    </source>
</reference>
<evidence type="ECO:0000256" key="4">
    <source>
        <dbReference type="ARBA" id="ARBA00022525"/>
    </source>
</evidence>
<evidence type="ECO:0000313" key="10">
    <source>
        <dbReference type="Proteomes" id="UP001197328"/>
    </source>
</evidence>
<keyword evidence="10" id="KW-1185">Reference proteome</keyword>
<dbReference type="InterPro" id="IPR000490">
    <property type="entry name" value="Glyco_hydro_17"/>
</dbReference>
<name>A0ABQ7RV10_PICAN</name>
<sequence>MGRASQTLPGPCGTVALDVVPIGKPDLVQIPRSGKVALALSALATTGLAQPIGHLHHQHEKRNVVVVTETVVVYAGAQTSTVEYVHADPTAVSVSSHDNSVQVAPTETTSYTPASTQSTTHSTSSTSSTAEPTSSSDSSFNGGSKGITYSPYASTGACKSLSEVKSDLEKLTGYEYIRLYGVDCNQVENVLQAKADNQKLFLGIYYVDQISDAVSQINDAVSSYGSWDDIDTISVGNELVNSGSADVSQIKSYIEEAKSALESTDFKGSVVSVDTHVAIINNPGLCDLSDYIAFNAHAFWDGTVYPDQAGDWLLLQMQRVWSACGGKKSVMCTETGWPHEGSAYGVAVPSEENQAKAIESLKSVVGDDIILFTAFDDLWKSPGSNGVEQYWGFTS</sequence>
<feature type="region of interest" description="Disordered" evidence="8">
    <location>
        <begin position="94"/>
        <end position="142"/>
    </location>
</feature>
<dbReference type="InterPro" id="IPR017853">
    <property type="entry name" value="GH"/>
</dbReference>
<evidence type="ECO:0000256" key="5">
    <source>
        <dbReference type="ARBA" id="ARBA00022729"/>
    </source>
</evidence>
<evidence type="ECO:0000256" key="2">
    <source>
        <dbReference type="ARBA" id="ARBA00008773"/>
    </source>
</evidence>
<evidence type="ECO:0000313" key="9">
    <source>
        <dbReference type="EMBL" id="KAG7848398.1"/>
    </source>
</evidence>
<protein>
    <submittedName>
        <fullName evidence="9">Uncharacterized protein</fullName>
    </submittedName>
</protein>
<comment type="similarity">
    <text evidence="2 7">Belongs to the glycosyl hydrolase 17 family.</text>
</comment>
<evidence type="ECO:0000256" key="7">
    <source>
        <dbReference type="RuleBase" id="RU004335"/>
    </source>
</evidence>